<dbReference type="InterPro" id="IPR014922">
    <property type="entry name" value="YdhG-like"/>
</dbReference>
<evidence type="ECO:0000259" key="1">
    <source>
        <dbReference type="Pfam" id="PF08818"/>
    </source>
</evidence>
<evidence type="ECO:0000313" key="3">
    <source>
        <dbReference type="Proteomes" id="UP000714915"/>
    </source>
</evidence>
<protein>
    <submittedName>
        <fullName evidence="2">DUF1801 domain-containing protein</fullName>
    </submittedName>
</protein>
<sequence>MKSDAKAPEEYIDSLPKERREAIKEVRKVILKNLPKGYEEKMNWGMITYQIPLETYPITYNKQPLMYAALASQKNYMAVYLSNIYSDPKEKEWFENEYKKSGKKMNKGKSCVRFTKLQDLPLDLIGKSIAKTSVDDYIKMYEESRKK</sequence>
<proteinExistence type="predicted"/>
<reference evidence="2" key="2">
    <citation type="journal article" date="2021" name="Microbiome">
        <title>Successional dynamics and alternative stable states in a saline activated sludge microbial community over 9 years.</title>
        <authorList>
            <person name="Wang Y."/>
            <person name="Ye J."/>
            <person name="Ju F."/>
            <person name="Liu L."/>
            <person name="Boyd J.A."/>
            <person name="Deng Y."/>
            <person name="Parks D.H."/>
            <person name="Jiang X."/>
            <person name="Yin X."/>
            <person name="Woodcroft B.J."/>
            <person name="Tyson G.W."/>
            <person name="Hugenholtz P."/>
            <person name="Polz M.F."/>
            <person name="Zhang T."/>
        </authorList>
    </citation>
    <scope>NUCLEOTIDE SEQUENCE</scope>
    <source>
        <strain evidence="2">HKST-UBA09</strain>
    </source>
</reference>
<dbReference type="AlphaFoldDB" id="A0A955RLR3"/>
<accession>A0A955RLR3</accession>
<gene>
    <name evidence="2" type="ORF">KC669_03090</name>
</gene>
<dbReference type="Proteomes" id="UP000714915">
    <property type="component" value="Unassembled WGS sequence"/>
</dbReference>
<organism evidence="2 3">
    <name type="scientific">Candidatus Dojkabacteria bacterium</name>
    <dbReference type="NCBI Taxonomy" id="2099670"/>
    <lineage>
        <taxon>Bacteria</taxon>
        <taxon>Candidatus Dojkabacteria</taxon>
    </lineage>
</organism>
<feature type="domain" description="YdhG-like" evidence="1">
    <location>
        <begin position="19"/>
        <end position="131"/>
    </location>
</feature>
<evidence type="ECO:0000313" key="2">
    <source>
        <dbReference type="EMBL" id="MCA9386995.1"/>
    </source>
</evidence>
<name>A0A955RLR3_9BACT</name>
<dbReference type="EMBL" id="JAGQLF010000033">
    <property type="protein sequence ID" value="MCA9386995.1"/>
    <property type="molecule type" value="Genomic_DNA"/>
</dbReference>
<dbReference type="Pfam" id="PF08818">
    <property type="entry name" value="DUF1801"/>
    <property type="match status" value="1"/>
</dbReference>
<comment type="caution">
    <text evidence="2">The sequence shown here is derived from an EMBL/GenBank/DDBJ whole genome shotgun (WGS) entry which is preliminary data.</text>
</comment>
<dbReference type="SUPFAM" id="SSF159888">
    <property type="entry name" value="YdhG-like"/>
    <property type="match status" value="1"/>
</dbReference>
<reference evidence="2" key="1">
    <citation type="submission" date="2020-04" db="EMBL/GenBank/DDBJ databases">
        <authorList>
            <person name="Zhang T."/>
        </authorList>
    </citation>
    <scope>NUCLEOTIDE SEQUENCE</scope>
    <source>
        <strain evidence="2">HKST-UBA09</strain>
    </source>
</reference>
<dbReference type="Gene3D" id="3.90.1150.200">
    <property type="match status" value="1"/>
</dbReference>